<evidence type="ECO:0000313" key="4">
    <source>
        <dbReference type="Proteomes" id="UP000095229"/>
    </source>
</evidence>
<evidence type="ECO:0000256" key="1">
    <source>
        <dbReference type="SAM" id="MobiDB-lite"/>
    </source>
</evidence>
<evidence type="ECO:0000313" key="3">
    <source>
        <dbReference type="EMBL" id="OEH46516.1"/>
    </source>
</evidence>
<keyword evidence="2" id="KW-1133">Transmembrane helix</keyword>
<keyword evidence="4" id="KW-1185">Reference proteome</keyword>
<dbReference type="Proteomes" id="UP000095229">
    <property type="component" value="Unassembled WGS sequence"/>
</dbReference>
<protein>
    <recommendedName>
        <fullName evidence="5">Dot/Icm T4SS effector</fullName>
    </recommendedName>
</protein>
<feature type="transmembrane region" description="Helical" evidence="2">
    <location>
        <begin position="611"/>
        <end position="634"/>
    </location>
</feature>
<evidence type="ECO:0000256" key="2">
    <source>
        <dbReference type="SAM" id="Phobius"/>
    </source>
</evidence>
<reference evidence="3 4" key="1">
    <citation type="submission" date="2016-02" db="EMBL/GenBank/DDBJ databases">
        <title>Secondary metabolites in Legionella.</title>
        <authorList>
            <person name="Tobias N.J."/>
            <person name="Bode H.B."/>
        </authorList>
    </citation>
    <scope>NUCLEOTIDE SEQUENCE [LARGE SCALE GENOMIC DNA]</scope>
    <source>
        <strain evidence="3 4">DSM 19216</strain>
    </source>
</reference>
<dbReference type="OrthoDB" id="5653025at2"/>
<feature type="region of interest" description="Disordered" evidence="1">
    <location>
        <begin position="682"/>
        <end position="701"/>
    </location>
</feature>
<dbReference type="AlphaFoldDB" id="A0A1E5JPP2"/>
<dbReference type="RefSeq" id="WP_058516432.1">
    <property type="nucleotide sequence ID" value="NZ_CAAAIE010000004.1"/>
</dbReference>
<evidence type="ECO:0008006" key="5">
    <source>
        <dbReference type="Google" id="ProtNLM"/>
    </source>
</evidence>
<keyword evidence="2" id="KW-0812">Transmembrane</keyword>
<gene>
    <name evidence="3" type="ORF">lpari_02457</name>
</gene>
<name>A0A1E5JPP2_9GAMM</name>
<feature type="transmembrane region" description="Helical" evidence="2">
    <location>
        <begin position="640"/>
        <end position="661"/>
    </location>
</feature>
<keyword evidence="2" id="KW-0472">Membrane</keyword>
<dbReference type="EMBL" id="LSOG01000066">
    <property type="protein sequence ID" value="OEH46516.1"/>
    <property type="molecule type" value="Genomic_DNA"/>
</dbReference>
<dbReference type="PATRIC" id="fig|45071.6.peg.559"/>
<comment type="caution">
    <text evidence="3">The sequence shown here is derived from an EMBL/GenBank/DDBJ whole genome shotgun (WGS) entry which is preliminary data.</text>
</comment>
<proteinExistence type="predicted"/>
<accession>A0A1E5JPP2</accession>
<sequence length="701" mass="77852">MAKIVYFSFDFDGCFSNETSSVALGIGWENSKSKEDAIAAYITANSEVLEKFKTQKGDQTVVLVGSNRQTPFIDLKNGGKDVKTLLPTGSVFPVMEAITEELGENTTFNPFLLSDLEADIVEIGQTYNKFKGKGYLKDNGTYKPEITSEDFIRDGFPEYKDDESKASLLFAQMKLAAMTNPDDEIEFNFYDDRIDIVEGLQNFFKENPELIPANVSLNIFGYSGPKLTQEHAQENLSHFILHTTTEFEKLGNPETQNTLNPKTLTALTDAQKNNFPIIFRDPEKNEFKIYRRDIDGEWGFEGFDGVIPGMEPPEKFKNLFYSELGSSYYIPSTKEPEVSDFLKTVHFLPIPTTRPSNRVGAKDVYDYGDPTQIVTIKGEGSIPKEVSDWKPLYQALRQSTIESDTGIDNKLSVAINFSLPAFIANTYADPDTPVPSEIQTFISEKLSKMNPPDIASLLIDSKISVQAIAKILENKENKNEIMNQIIEKNTSEIKKLETTLQGELEPEERLQREASLLELYKSTINLRNRNLLLKEIPQSENLRDARKALCTSIEEAMKSPTLSLDDCQNISKVIAHANIAIDPKVNRDVQFNSICELGELSDNLTGKKSQILGAVAVACGILAVLAAIVAVALAPTGIGLIIGFAVAGALAAASISTAIASKVTESDLSKKTRDFKSELEEIRKEDDLGEDRDQIIQSEFH</sequence>
<organism evidence="3 4">
    <name type="scientific">Legionella parisiensis</name>
    <dbReference type="NCBI Taxonomy" id="45071"/>
    <lineage>
        <taxon>Bacteria</taxon>
        <taxon>Pseudomonadati</taxon>
        <taxon>Pseudomonadota</taxon>
        <taxon>Gammaproteobacteria</taxon>
        <taxon>Legionellales</taxon>
        <taxon>Legionellaceae</taxon>
        <taxon>Legionella</taxon>
    </lineage>
</organism>